<dbReference type="OrthoDB" id="2449938at2759"/>
<dbReference type="Proteomes" id="UP000807716">
    <property type="component" value="Unassembled WGS sequence"/>
</dbReference>
<accession>A0A9P6UDK2</accession>
<dbReference type="InterPro" id="IPR032675">
    <property type="entry name" value="LRR_dom_sf"/>
</dbReference>
<dbReference type="EMBL" id="JAAAJB010000001">
    <property type="protein sequence ID" value="KAG0270713.1"/>
    <property type="molecule type" value="Genomic_DNA"/>
</dbReference>
<name>A0A9P6UDK2_9FUNG</name>
<proteinExistence type="predicted"/>
<evidence type="ECO:0000313" key="2">
    <source>
        <dbReference type="Proteomes" id="UP000807716"/>
    </source>
</evidence>
<dbReference type="SUPFAM" id="SSF52047">
    <property type="entry name" value="RNI-like"/>
    <property type="match status" value="1"/>
</dbReference>
<gene>
    <name evidence="1" type="ORF">DFQ27_000064</name>
</gene>
<sequence length="398" mass="44137">MLIARDENVGPDRLFRALPNLKELVVTCRYTSSPDGLIFALLQHCHQLESLDMDLFYLGGGGGRRSGGGGYGPGHSSDRCRTDLKPKLALKDCKMTFCRDSPPQAMDCVLDVLLRSPHLASAKLPRFAPSQLSRLCRVFQEQCPSIASLDLSALSKHHGDDEFASIFSSFRPNQIKSIILNSCTLGVKTLDTILDQFADSIEVLKLEYARGALPSEWIQRVLSQCGQLRHISTESHVDRQGLLSRVDVLRSPWVCSHLEVFRVPIIHVCATVGCLHLTSRGDTTASIQSSGCCSAQVYSQLAKMTRLREVSMASEDTPRWPAAEDVTLDWSIQGGLDKLAPLVHIESLQVSTQSQRIGPLEMAWMKVYWPKLRVLTGVDLDTIAWALEYWPGLDIHAI</sequence>
<protein>
    <submittedName>
        <fullName evidence="1">Uncharacterized protein</fullName>
    </submittedName>
</protein>
<evidence type="ECO:0000313" key="1">
    <source>
        <dbReference type="EMBL" id="KAG0270713.1"/>
    </source>
</evidence>
<dbReference type="AlphaFoldDB" id="A0A9P6UDK2"/>
<dbReference type="Gene3D" id="3.80.10.10">
    <property type="entry name" value="Ribonuclease Inhibitor"/>
    <property type="match status" value="1"/>
</dbReference>
<reference evidence="1" key="1">
    <citation type="journal article" date="2020" name="Fungal Divers.">
        <title>Resolving the Mortierellaceae phylogeny through synthesis of multi-gene phylogenetics and phylogenomics.</title>
        <authorList>
            <person name="Vandepol N."/>
            <person name="Liber J."/>
            <person name="Desiro A."/>
            <person name="Na H."/>
            <person name="Kennedy M."/>
            <person name="Barry K."/>
            <person name="Grigoriev I.V."/>
            <person name="Miller A.N."/>
            <person name="O'Donnell K."/>
            <person name="Stajich J.E."/>
            <person name="Bonito G."/>
        </authorList>
    </citation>
    <scope>NUCLEOTIDE SEQUENCE</scope>
    <source>
        <strain evidence="1">BC1065</strain>
    </source>
</reference>
<keyword evidence="2" id="KW-1185">Reference proteome</keyword>
<comment type="caution">
    <text evidence="1">The sequence shown here is derived from an EMBL/GenBank/DDBJ whole genome shotgun (WGS) entry which is preliminary data.</text>
</comment>
<organism evidence="1 2">
    <name type="scientific">Actinomortierella ambigua</name>
    <dbReference type="NCBI Taxonomy" id="1343610"/>
    <lineage>
        <taxon>Eukaryota</taxon>
        <taxon>Fungi</taxon>
        <taxon>Fungi incertae sedis</taxon>
        <taxon>Mucoromycota</taxon>
        <taxon>Mortierellomycotina</taxon>
        <taxon>Mortierellomycetes</taxon>
        <taxon>Mortierellales</taxon>
        <taxon>Mortierellaceae</taxon>
        <taxon>Actinomortierella</taxon>
    </lineage>
</organism>